<keyword evidence="3" id="KW-1185">Reference proteome</keyword>
<dbReference type="PANTHER" id="PTHR38441">
    <property type="entry name" value="INTEGRAL MEMBRANE PROTEIN-RELATED"/>
    <property type="match status" value="1"/>
</dbReference>
<evidence type="ECO:0000313" key="3">
    <source>
        <dbReference type="Proteomes" id="UP001057291"/>
    </source>
</evidence>
<organism evidence="2 3">
    <name type="scientific">Collibacillus ludicampi</name>
    <dbReference type="NCBI Taxonomy" id="2771369"/>
    <lineage>
        <taxon>Bacteria</taxon>
        <taxon>Bacillati</taxon>
        <taxon>Bacillota</taxon>
        <taxon>Bacilli</taxon>
        <taxon>Bacillales</taxon>
        <taxon>Alicyclobacillaceae</taxon>
        <taxon>Collibacillus</taxon>
    </lineage>
</organism>
<feature type="transmembrane region" description="Helical" evidence="1">
    <location>
        <begin position="86"/>
        <end position="105"/>
    </location>
</feature>
<proteinExistence type="predicted"/>
<dbReference type="InterPro" id="IPR007436">
    <property type="entry name" value="DUF485"/>
</dbReference>
<reference evidence="2" key="1">
    <citation type="journal article" date="2023" name="Int. J. Syst. Evol. Microbiol.">
        <title>Collibacillus ludicampi gen. nov., sp. nov., a new soil bacterium of the family Alicyclobacillaceae.</title>
        <authorList>
            <person name="Jojima T."/>
            <person name="Ioku Y."/>
            <person name="Fukuta Y."/>
            <person name="Shirasaka N."/>
            <person name="Matsumura Y."/>
            <person name="Mori M."/>
        </authorList>
    </citation>
    <scope>NUCLEOTIDE SEQUENCE</scope>
    <source>
        <strain evidence="2">TP075</strain>
    </source>
</reference>
<dbReference type="AlphaFoldDB" id="A0AAV4LBY8"/>
<gene>
    <name evidence="2" type="ORF">DNHGIG_05310</name>
</gene>
<feature type="transmembrane region" description="Helical" evidence="1">
    <location>
        <begin position="50"/>
        <end position="74"/>
    </location>
</feature>
<dbReference type="Proteomes" id="UP001057291">
    <property type="component" value="Unassembled WGS sequence"/>
</dbReference>
<evidence type="ECO:0000313" key="2">
    <source>
        <dbReference type="EMBL" id="GIM44982.1"/>
    </source>
</evidence>
<sequence>MSDVQIAAPEGNLKYNSDFIKNDSGKNEAKWSQIASSPEFQSLLARKKRFIIPGILFFMVFYFLLPFSTSFYTFLNKPAMGSLSWAFVYGLAQFIMVWFMALLYMKKANRFDQDSKRIREIYKKMEESSR</sequence>
<keyword evidence="1" id="KW-1133">Transmembrane helix</keyword>
<dbReference type="RefSeq" id="WP_282198228.1">
    <property type="nucleotide sequence ID" value="NZ_BOQE01000001.1"/>
</dbReference>
<evidence type="ECO:0000256" key="1">
    <source>
        <dbReference type="SAM" id="Phobius"/>
    </source>
</evidence>
<dbReference type="PANTHER" id="PTHR38441:SF1">
    <property type="entry name" value="MEMBRANE PROTEIN"/>
    <property type="match status" value="1"/>
</dbReference>
<protein>
    <submittedName>
        <fullName evidence="2">Membrane protein</fullName>
    </submittedName>
</protein>
<keyword evidence="1" id="KW-0472">Membrane</keyword>
<dbReference type="Pfam" id="PF04341">
    <property type="entry name" value="DUF485"/>
    <property type="match status" value="1"/>
</dbReference>
<comment type="caution">
    <text evidence="2">The sequence shown here is derived from an EMBL/GenBank/DDBJ whole genome shotgun (WGS) entry which is preliminary data.</text>
</comment>
<accession>A0AAV4LBY8</accession>
<dbReference type="EMBL" id="BOQE01000001">
    <property type="protein sequence ID" value="GIM44982.1"/>
    <property type="molecule type" value="Genomic_DNA"/>
</dbReference>
<name>A0AAV4LBY8_9BACL</name>
<keyword evidence="1" id="KW-0812">Transmembrane</keyword>